<dbReference type="KEGG" id="bmei:Spa11_09460"/>
<accession>A0A518K4P0</accession>
<keyword evidence="2" id="KW-1185">Reference proteome</keyword>
<protein>
    <submittedName>
        <fullName evidence="1">Uncharacterized protein</fullName>
    </submittedName>
</protein>
<gene>
    <name evidence="1" type="ORF">Spa11_09460</name>
</gene>
<evidence type="ECO:0000313" key="1">
    <source>
        <dbReference type="EMBL" id="QDV72764.1"/>
    </source>
</evidence>
<dbReference type="AlphaFoldDB" id="A0A518K4P0"/>
<dbReference type="Proteomes" id="UP000316426">
    <property type="component" value="Chromosome"/>
</dbReference>
<evidence type="ECO:0000313" key="2">
    <source>
        <dbReference type="Proteomes" id="UP000316426"/>
    </source>
</evidence>
<sequence>MREPLGHVRVTAANAAGRQTDWGVYGDIADYNNLAVRGAEVSKTGGAVKGPIRESR</sequence>
<dbReference type="EMBL" id="CP036349">
    <property type="protein sequence ID" value="QDV72764.1"/>
    <property type="molecule type" value="Genomic_DNA"/>
</dbReference>
<reference evidence="1 2" key="1">
    <citation type="submission" date="2019-02" db="EMBL/GenBank/DDBJ databases">
        <title>Deep-cultivation of Planctomycetes and their phenomic and genomic characterization uncovers novel biology.</title>
        <authorList>
            <person name="Wiegand S."/>
            <person name="Jogler M."/>
            <person name="Boedeker C."/>
            <person name="Pinto D."/>
            <person name="Vollmers J."/>
            <person name="Rivas-Marin E."/>
            <person name="Kohn T."/>
            <person name="Peeters S.H."/>
            <person name="Heuer A."/>
            <person name="Rast P."/>
            <person name="Oberbeckmann S."/>
            <person name="Bunk B."/>
            <person name="Jeske O."/>
            <person name="Meyerdierks A."/>
            <person name="Storesund J.E."/>
            <person name="Kallscheuer N."/>
            <person name="Luecker S."/>
            <person name="Lage O.M."/>
            <person name="Pohl T."/>
            <person name="Merkel B.J."/>
            <person name="Hornburger P."/>
            <person name="Mueller R.-W."/>
            <person name="Bruemmer F."/>
            <person name="Labrenz M."/>
            <person name="Spormann A.M."/>
            <person name="Op den Camp H."/>
            <person name="Overmann J."/>
            <person name="Amann R."/>
            <person name="Jetten M.S.M."/>
            <person name="Mascher T."/>
            <person name="Medema M.H."/>
            <person name="Devos D.P."/>
            <person name="Kaster A.-K."/>
            <person name="Ovreas L."/>
            <person name="Rohde M."/>
            <person name="Galperin M.Y."/>
            <person name="Jogler C."/>
        </authorList>
    </citation>
    <scope>NUCLEOTIDE SEQUENCE [LARGE SCALE GENOMIC DNA]</scope>
    <source>
        <strain evidence="1 2">Spa11</strain>
    </source>
</reference>
<name>A0A518K4P0_9BACT</name>
<proteinExistence type="predicted"/>
<organism evidence="1 2">
    <name type="scientific">Botrimarina mediterranea</name>
    <dbReference type="NCBI Taxonomy" id="2528022"/>
    <lineage>
        <taxon>Bacteria</taxon>
        <taxon>Pseudomonadati</taxon>
        <taxon>Planctomycetota</taxon>
        <taxon>Planctomycetia</taxon>
        <taxon>Pirellulales</taxon>
        <taxon>Lacipirellulaceae</taxon>
        <taxon>Botrimarina</taxon>
    </lineage>
</organism>